<proteinExistence type="predicted"/>
<dbReference type="SUPFAM" id="SSF55729">
    <property type="entry name" value="Acyl-CoA N-acyltransferases (Nat)"/>
    <property type="match status" value="1"/>
</dbReference>
<dbReference type="InterPro" id="IPR013166">
    <property type="entry name" value="Citrate_lyase_ligase_C"/>
</dbReference>
<dbReference type="Gene3D" id="3.40.50.620">
    <property type="entry name" value="HUPs"/>
    <property type="match status" value="1"/>
</dbReference>
<dbReference type="GO" id="GO:0005524">
    <property type="term" value="F:ATP binding"/>
    <property type="evidence" value="ECO:0007669"/>
    <property type="project" value="UniProtKB-UniRule"/>
</dbReference>
<dbReference type="EMBL" id="MIEK01000006">
    <property type="protein sequence ID" value="OEH83516.1"/>
    <property type="molecule type" value="Genomic_DNA"/>
</dbReference>
<keyword evidence="3 5" id="KW-0436">Ligase</keyword>
<reference evidence="5 6" key="1">
    <citation type="submission" date="2016-09" db="EMBL/GenBank/DDBJ databases">
        <authorList>
            <person name="Capua I."/>
            <person name="De Benedictis P."/>
            <person name="Joannis T."/>
            <person name="Lombin L.H."/>
            <person name="Cattoli G."/>
        </authorList>
    </citation>
    <scope>NUCLEOTIDE SEQUENCE [LARGE SCALE GENOMIC DNA]</scope>
    <source>
        <strain evidence="5 6">LMG 25899</strain>
    </source>
</reference>
<comment type="function">
    <text evidence="3">Acetylation of prosthetic group (2-(5''-phosphoribosyl)-3'-dephosphocoenzyme-A) of the gamma subunit of citrate lyase.</text>
</comment>
<dbReference type="EC" id="6.2.1.22" evidence="3"/>
<organism evidence="5 6">
    <name type="scientific">Enterococcus rivorum</name>
    <dbReference type="NCBI Taxonomy" id="762845"/>
    <lineage>
        <taxon>Bacteria</taxon>
        <taxon>Bacillati</taxon>
        <taxon>Bacillota</taxon>
        <taxon>Bacilli</taxon>
        <taxon>Lactobacillales</taxon>
        <taxon>Enterococcaceae</taxon>
        <taxon>Enterococcus</taxon>
    </lineage>
</organism>
<dbReference type="NCBIfam" id="TIGR00124">
    <property type="entry name" value="cit_ly_ligase"/>
    <property type="match status" value="1"/>
</dbReference>
<dbReference type="GO" id="GO:0008771">
    <property type="term" value="F:[citrate (pro-3S)-lyase] ligase activity"/>
    <property type="evidence" value="ECO:0007669"/>
    <property type="project" value="UniProtKB-EC"/>
</dbReference>
<dbReference type="STRING" id="762845.BCR26_09435"/>
<dbReference type="NCBIfam" id="TIGR00125">
    <property type="entry name" value="cyt_tran_rel"/>
    <property type="match status" value="1"/>
</dbReference>
<dbReference type="GO" id="GO:0016829">
    <property type="term" value="F:lyase activity"/>
    <property type="evidence" value="ECO:0007669"/>
    <property type="project" value="UniProtKB-KW"/>
</dbReference>
<evidence type="ECO:0000259" key="4">
    <source>
        <dbReference type="SMART" id="SM00764"/>
    </source>
</evidence>
<comment type="caution">
    <text evidence="5">The sequence shown here is derived from an EMBL/GenBank/DDBJ whole genome shotgun (WGS) entry which is preliminary data.</text>
</comment>
<evidence type="ECO:0000313" key="6">
    <source>
        <dbReference type="Proteomes" id="UP000095256"/>
    </source>
</evidence>
<dbReference type="OrthoDB" id="9779753at2"/>
<dbReference type="AlphaFoldDB" id="A0A1E5L071"/>
<dbReference type="PANTHER" id="PTHR40599">
    <property type="entry name" value="[CITRATE [PRO-3S]-LYASE] LIGASE"/>
    <property type="match status" value="1"/>
</dbReference>
<keyword evidence="1 3" id="KW-0547">Nucleotide-binding</keyword>
<sequence length="330" mass="37965">MELKRIWLQNDKKLKLQWQTLLIDNELTPDSQVDYTVGIFEQEKLIGTGSLYGNILKCIAIDWSYQNANLLTPILQSLREKLLESGETHSFLYTKPATSEFFENLGFSKIIATEEIVFLEQGLPDFNDYLTSLKRNKQATKNNASIVMNANPFTNGHLYLITEAAKKCDTLYIFVLSENRSLFSNQTRLNLVREGVRHLDNVVVFETKEYMVSDATFPAYFLKDQAELAVAKVQAKLDARLFKENIAPWLSIKARYVGEEPFSEVTALYNQVMKEVFLPEITLVEIPRKELFGEAISATKVRKLIQEKDYRAIQSLVPKSTYEEIIKHNK</sequence>
<comment type="catalytic activity">
    <reaction evidence="3">
        <text>holo-[citrate lyase ACP] + acetate + ATP = acetyl-[citrate lyase ACP] + AMP + diphosphate</text>
        <dbReference type="Rhea" id="RHEA:23788"/>
        <dbReference type="Rhea" id="RHEA-COMP:10158"/>
        <dbReference type="Rhea" id="RHEA-COMP:13710"/>
        <dbReference type="ChEBI" id="CHEBI:30089"/>
        <dbReference type="ChEBI" id="CHEBI:30616"/>
        <dbReference type="ChEBI" id="CHEBI:33019"/>
        <dbReference type="ChEBI" id="CHEBI:82683"/>
        <dbReference type="ChEBI" id="CHEBI:137976"/>
        <dbReference type="ChEBI" id="CHEBI:456215"/>
        <dbReference type="EC" id="6.2.1.22"/>
    </reaction>
</comment>
<protein>
    <recommendedName>
        <fullName evidence="3">[Citrate [pro-3S]-lyase] ligase</fullName>
        <ecNumber evidence="3">6.2.1.22</ecNumber>
    </recommendedName>
</protein>
<dbReference type="Proteomes" id="UP000095256">
    <property type="component" value="Unassembled WGS sequence"/>
</dbReference>
<dbReference type="Pfam" id="PF08218">
    <property type="entry name" value="Citrate_ly_lig"/>
    <property type="match status" value="1"/>
</dbReference>
<dbReference type="PIRSF" id="PIRSF005751">
    <property type="entry name" value="Acet_citr_lig"/>
    <property type="match status" value="1"/>
</dbReference>
<dbReference type="InterPro" id="IPR016181">
    <property type="entry name" value="Acyl_CoA_acyltransferase"/>
</dbReference>
<dbReference type="SMART" id="SM00764">
    <property type="entry name" value="Citrate_ly_lig"/>
    <property type="match status" value="1"/>
</dbReference>
<evidence type="ECO:0000256" key="1">
    <source>
        <dbReference type="ARBA" id="ARBA00022741"/>
    </source>
</evidence>
<evidence type="ECO:0000313" key="5">
    <source>
        <dbReference type="EMBL" id="OEH83516.1"/>
    </source>
</evidence>
<keyword evidence="5" id="KW-0456">Lyase</keyword>
<dbReference type="InterPro" id="IPR014729">
    <property type="entry name" value="Rossmann-like_a/b/a_fold"/>
</dbReference>
<gene>
    <name evidence="5" type="ORF">BCR26_09435</name>
</gene>
<name>A0A1E5L071_9ENTE</name>
<dbReference type="InterPro" id="IPR005216">
    <property type="entry name" value="Citrate_lyase_ligase"/>
</dbReference>
<dbReference type="SUPFAM" id="SSF52374">
    <property type="entry name" value="Nucleotidylyl transferase"/>
    <property type="match status" value="1"/>
</dbReference>
<keyword evidence="6" id="KW-1185">Reference proteome</keyword>
<feature type="domain" description="Citrate lyase ligase C-terminal" evidence="4">
    <location>
        <begin position="143"/>
        <end position="325"/>
    </location>
</feature>
<evidence type="ECO:0000256" key="2">
    <source>
        <dbReference type="ARBA" id="ARBA00022840"/>
    </source>
</evidence>
<evidence type="ECO:0000256" key="3">
    <source>
        <dbReference type="PIRNR" id="PIRNR005751"/>
    </source>
</evidence>
<dbReference type="RefSeq" id="WP_069697564.1">
    <property type="nucleotide sequence ID" value="NZ_JAGGMA010000016.1"/>
</dbReference>
<keyword evidence="2 3" id="KW-0067">ATP-binding</keyword>
<dbReference type="InterPro" id="IPR004821">
    <property type="entry name" value="Cyt_trans-like"/>
</dbReference>
<dbReference type="PANTHER" id="PTHR40599:SF1">
    <property type="entry name" value="[CITRATE [PRO-3S]-LYASE] LIGASE"/>
    <property type="match status" value="1"/>
</dbReference>
<accession>A0A1E5L071</accession>